<feature type="signal peptide" evidence="1">
    <location>
        <begin position="1"/>
        <end position="26"/>
    </location>
</feature>
<keyword evidence="1" id="KW-0732">Signal</keyword>
<gene>
    <name evidence="2" type="ORF">EV148_101111</name>
</gene>
<keyword evidence="3" id="KW-1185">Reference proteome</keyword>
<accession>A0A4R2IJ16</accession>
<protein>
    <submittedName>
        <fullName evidence="2">Uncharacterized protein</fullName>
    </submittedName>
</protein>
<dbReference type="AlphaFoldDB" id="A0A4R2IJ16"/>
<name>A0A4R2IJ16_9GAMM</name>
<dbReference type="EMBL" id="SLWQ01000001">
    <property type="protein sequence ID" value="TCO42705.1"/>
    <property type="molecule type" value="Genomic_DNA"/>
</dbReference>
<sequence>MPVKSTRLLPIAAGVFLLACAATTHAQTTINLNTANGNCVAVTDAAGLSTDSTPGSVSLRANGVTLTAGAPGACNPVGGSSSMFQANVQTSGSQTPGTPFTPAVGSPFYVIWSASADATACTYGGNFSSGITGWNLGSRACTDGASCSATHAVQVTPTAAGNYSFSVTCTNASGYAATSGVNVPQPATPAPTPNPIPLTAPAGASAGVAFAVTWPQMQNAARCVGTGTLGGTPTTSLGDWNTITTVSNTAANSRSVVVPSTATGTLKLTLTCWNADDSASATGTTGDIAITPPAAGNCPATITAADGPRNLLTTSDVRYGTQSGTRMNVNLSEWDNVWGHGTGSPTEGITPWPGVSGSAPTILAFKRDSYVGIHFKTPVSPAPGTAGTWFNPTSNPGPNLTMAISTQCGDFTNHLPSPGCRVENVPTADAPMVYWWFGTTFPNTSCNLQPNTNYYVNIMQTDKASTLECSGNVCPAAAWRQ</sequence>
<evidence type="ECO:0000256" key="1">
    <source>
        <dbReference type="SAM" id="SignalP"/>
    </source>
</evidence>
<comment type="caution">
    <text evidence="2">The sequence shown here is derived from an EMBL/GenBank/DDBJ whole genome shotgun (WGS) entry which is preliminary data.</text>
</comment>
<proteinExistence type="predicted"/>
<organism evidence="2 3">
    <name type="scientific">Dokdonella fugitiva</name>
    <dbReference type="NCBI Taxonomy" id="328517"/>
    <lineage>
        <taxon>Bacteria</taxon>
        <taxon>Pseudomonadati</taxon>
        <taxon>Pseudomonadota</taxon>
        <taxon>Gammaproteobacteria</taxon>
        <taxon>Lysobacterales</taxon>
        <taxon>Rhodanobacteraceae</taxon>
        <taxon>Dokdonella</taxon>
    </lineage>
</organism>
<dbReference type="PROSITE" id="PS51257">
    <property type="entry name" value="PROKAR_LIPOPROTEIN"/>
    <property type="match status" value="1"/>
</dbReference>
<feature type="chain" id="PRO_5020976659" evidence="1">
    <location>
        <begin position="27"/>
        <end position="481"/>
    </location>
</feature>
<dbReference type="Proteomes" id="UP000294862">
    <property type="component" value="Unassembled WGS sequence"/>
</dbReference>
<evidence type="ECO:0000313" key="2">
    <source>
        <dbReference type="EMBL" id="TCO42705.1"/>
    </source>
</evidence>
<reference evidence="2 3" key="1">
    <citation type="journal article" date="2015" name="Stand. Genomic Sci.">
        <title>Genomic Encyclopedia of Bacterial and Archaeal Type Strains, Phase III: the genomes of soil and plant-associated and newly described type strains.</title>
        <authorList>
            <person name="Whitman W.B."/>
            <person name="Woyke T."/>
            <person name="Klenk H.P."/>
            <person name="Zhou Y."/>
            <person name="Lilburn T.G."/>
            <person name="Beck B.J."/>
            <person name="De Vos P."/>
            <person name="Vandamme P."/>
            <person name="Eisen J.A."/>
            <person name="Garrity G."/>
            <person name="Hugenholtz P."/>
            <person name="Kyrpides N.C."/>
        </authorList>
    </citation>
    <scope>NUCLEOTIDE SEQUENCE [LARGE SCALE GENOMIC DNA]</scope>
    <source>
        <strain evidence="2 3">A3</strain>
    </source>
</reference>
<evidence type="ECO:0000313" key="3">
    <source>
        <dbReference type="Proteomes" id="UP000294862"/>
    </source>
</evidence>